<gene>
    <name evidence="2" type="ORF">PLEOSDRAFT_1035259</name>
</gene>
<accession>A0A067P6B9</accession>
<proteinExistence type="predicted"/>
<evidence type="ECO:0000313" key="2">
    <source>
        <dbReference type="EMBL" id="KDQ31962.1"/>
    </source>
</evidence>
<dbReference type="Pfam" id="PF20236">
    <property type="entry name" value="DUF6593"/>
    <property type="match status" value="1"/>
</dbReference>
<dbReference type="EMBL" id="KL198005">
    <property type="protein sequence ID" value="KDQ31962.1"/>
    <property type="molecule type" value="Genomic_DNA"/>
</dbReference>
<feature type="domain" description="DUF6593" evidence="1">
    <location>
        <begin position="50"/>
        <end position="189"/>
    </location>
</feature>
<dbReference type="InterPro" id="IPR046528">
    <property type="entry name" value="DUF6593"/>
</dbReference>
<name>A0A067P6B9_PLEO1</name>
<dbReference type="HOGENOM" id="CLU_098000_0_0_1"/>
<sequence>MYRFNNPFDGWKSDRQQTPSIYGALPYPGGSPNASSSTLSSFTFTAFNPNIMNCTIMGPDSTPHMYIVTDPAMPTYTLFKNANNQNIALIEWQQHPLVEVRGKLVKQEIRQWLSLSSDRKSRRMRVSGTSYSWSPYGETINVGPLLSPSYSKRSTRRISRGRESIILELSSHAVQSDLHDISIVATFLLQCGRNID</sequence>
<dbReference type="VEuPathDB" id="FungiDB:PLEOSDRAFT_1035259"/>
<reference evidence="3" key="1">
    <citation type="journal article" date="2014" name="Proc. Natl. Acad. Sci. U.S.A.">
        <title>Extensive sampling of basidiomycete genomes demonstrates inadequacy of the white-rot/brown-rot paradigm for wood decay fungi.</title>
        <authorList>
            <person name="Riley R."/>
            <person name="Salamov A.A."/>
            <person name="Brown D.W."/>
            <person name="Nagy L.G."/>
            <person name="Floudas D."/>
            <person name="Held B.W."/>
            <person name="Levasseur A."/>
            <person name="Lombard V."/>
            <person name="Morin E."/>
            <person name="Otillar R."/>
            <person name="Lindquist E.A."/>
            <person name="Sun H."/>
            <person name="LaButti K.M."/>
            <person name="Schmutz J."/>
            <person name="Jabbour D."/>
            <person name="Luo H."/>
            <person name="Baker S.E."/>
            <person name="Pisabarro A.G."/>
            <person name="Walton J.D."/>
            <person name="Blanchette R.A."/>
            <person name="Henrissat B."/>
            <person name="Martin F."/>
            <person name="Cullen D."/>
            <person name="Hibbett D.S."/>
            <person name="Grigoriev I.V."/>
        </authorList>
    </citation>
    <scope>NUCLEOTIDE SEQUENCE [LARGE SCALE GENOMIC DNA]</scope>
    <source>
        <strain evidence="3">PC15</strain>
    </source>
</reference>
<dbReference type="OrthoDB" id="3191568at2759"/>
<evidence type="ECO:0000259" key="1">
    <source>
        <dbReference type="Pfam" id="PF20236"/>
    </source>
</evidence>
<dbReference type="Proteomes" id="UP000027073">
    <property type="component" value="Unassembled WGS sequence"/>
</dbReference>
<evidence type="ECO:0000313" key="3">
    <source>
        <dbReference type="Proteomes" id="UP000027073"/>
    </source>
</evidence>
<organism evidence="2 3">
    <name type="scientific">Pleurotus ostreatus (strain PC15)</name>
    <name type="common">Oyster mushroom</name>
    <dbReference type="NCBI Taxonomy" id="1137138"/>
    <lineage>
        <taxon>Eukaryota</taxon>
        <taxon>Fungi</taxon>
        <taxon>Dikarya</taxon>
        <taxon>Basidiomycota</taxon>
        <taxon>Agaricomycotina</taxon>
        <taxon>Agaricomycetes</taxon>
        <taxon>Agaricomycetidae</taxon>
        <taxon>Agaricales</taxon>
        <taxon>Pleurotineae</taxon>
        <taxon>Pleurotaceae</taxon>
        <taxon>Pleurotus</taxon>
    </lineage>
</organism>
<protein>
    <recommendedName>
        <fullName evidence="1">DUF6593 domain-containing protein</fullName>
    </recommendedName>
</protein>
<dbReference type="AlphaFoldDB" id="A0A067P6B9"/>
<dbReference type="InParanoid" id="A0A067P6B9"/>